<keyword evidence="3" id="KW-0274">FAD</keyword>
<dbReference type="Proteomes" id="UP000305198">
    <property type="component" value="Unassembled WGS sequence"/>
</dbReference>
<keyword evidence="4" id="KW-0560">Oxidoreductase</keyword>
<dbReference type="Gene3D" id="3.50.50.60">
    <property type="entry name" value="FAD/NAD(P)-binding domain"/>
    <property type="match status" value="2"/>
</dbReference>
<feature type="domain" description="FAD/NAD(P)-binding" evidence="5">
    <location>
        <begin position="6"/>
        <end position="305"/>
    </location>
</feature>
<dbReference type="SUPFAM" id="SSF51905">
    <property type="entry name" value="FAD/NAD(P)-binding domain"/>
    <property type="match status" value="1"/>
</dbReference>
<dbReference type="Pfam" id="PF07992">
    <property type="entry name" value="Pyr_redox_2"/>
    <property type="match status" value="1"/>
</dbReference>
<dbReference type="InterPro" id="IPR036188">
    <property type="entry name" value="FAD/NAD-bd_sf"/>
</dbReference>
<evidence type="ECO:0000256" key="4">
    <source>
        <dbReference type="ARBA" id="ARBA00023002"/>
    </source>
</evidence>
<dbReference type="InterPro" id="IPR016156">
    <property type="entry name" value="FAD/NAD-linked_Rdtase_dimer_sf"/>
</dbReference>
<organism evidence="7 8">
    <name type="scientific">Halopseudomonas bauzanensis</name>
    <dbReference type="NCBI Taxonomy" id="653930"/>
    <lineage>
        <taxon>Bacteria</taxon>
        <taxon>Pseudomonadati</taxon>
        <taxon>Pseudomonadota</taxon>
        <taxon>Gammaproteobacteria</taxon>
        <taxon>Pseudomonadales</taxon>
        <taxon>Pseudomonadaceae</taxon>
        <taxon>Halopseudomonas</taxon>
    </lineage>
</organism>
<name>A0A4U0YLM3_9GAMM</name>
<evidence type="ECO:0000259" key="5">
    <source>
        <dbReference type="Pfam" id="PF07992"/>
    </source>
</evidence>
<dbReference type="AlphaFoldDB" id="A0A4U0YLM3"/>
<evidence type="ECO:0000256" key="1">
    <source>
        <dbReference type="ARBA" id="ARBA00001974"/>
    </source>
</evidence>
<dbReference type="SUPFAM" id="SSF55424">
    <property type="entry name" value="FAD/NAD-linked reductases, dimerisation (C-terminal) domain"/>
    <property type="match status" value="1"/>
</dbReference>
<evidence type="ECO:0000256" key="2">
    <source>
        <dbReference type="ARBA" id="ARBA00022630"/>
    </source>
</evidence>
<evidence type="ECO:0000256" key="3">
    <source>
        <dbReference type="ARBA" id="ARBA00022827"/>
    </source>
</evidence>
<keyword evidence="2" id="KW-0285">Flavoprotein</keyword>
<reference evidence="7 8" key="1">
    <citation type="submission" date="2019-04" db="EMBL/GenBank/DDBJ databases">
        <title>Crypto-aerobic microbial life in anoxic (sulfidic) marine sediments.</title>
        <authorList>
            <person name="Bhattacharya S."/>
            <person name="Roy C."/>
            <person name="Mondal N."/>
            <person name="Sarkar J."/>
            <person name="Mandal S."/>
            <person name="Rameez M.J."/>
            <person name="Ghosh W."/>
        </authorList>
    </citation>
    <scope>NUCLEOTIDE SEQUENCE [LARGE SCALE GENOMIC DNA]</scope>
    <source>
        <strain evidence="7 8">SBBB</strain>
    </source>
</reference>
<dbReference type="PANTHER" id="PTHR43557">
    <property type="entry name" value="APOPTOSIS-INDUCING FACTOR 1"/>
    <property type="match status" value="1"/>
</dbReference>
<protein>
    <submittedName>
        <fullName evidence="7">Ferredoxin reductase</fullName>
    </submittedName>
</protein>
<dbReference type="GO" id="GO:0005737">
    <property type="term" value="C:cytoplasm"/>
    <property type="evidence" value="ECO:0007669"/>
    <property type="project" value="TreeGrafter"/>
</dbReference>
<dbReference type="InterPro" id="IPR028202">
    <property type="entry name" value="Reductase_C"/>
</dbReference>
<evidence type="ECO:0000313" key="8">
    <source>
        <dbReference type="Proteomes" id="UP000305198"/>
    </source>
</evidence>
<dbReference type="PRINTS" id="PR00411">
    <property type="entry name" value="PNDRDTASEI"/>
</dbReference>
<dbReference type="GO" id="GO:0016651">
    <property type="term" value="F:oxidoreductase activity, acting on NAD(P)H"/>
    <property type="evidence" value="ECO:0007669"/>
    <property type="project" value="TreeGrafter"/>
</dbReference>
<comment type="cofactor">
    <cofactor evidence="1">
        <name>FAD</name>
        <dbReference type="ChEBI" id="CHEBI:57692"/>
    </cofactor>
</comment>
<dbReference type="PANTHER" id="PTHR43557:SF2">
    <property type="entry name" value="RIESKE DOMAIN-CONTAINING PROTEIN-RELATED"/>
    <property type="match status" value="1"/>
</dbReference>
<dbReference type="EMBL" id="SWAV01000002">
    <property type="protein sequence ID" value="TKA92208.1"/>
    <property type="molecule type" value="Genomic_DNA"/>
</dbReference>
<dbReference type="Gene3D" id="3.30.390.30">
    <property type="match status" value="1"/>
</dbReference>
<comment type="caution">
    <text evidence="7">The sequence shown here is derived from an EMBL/GenBank/DDBJ whole genome shotgun (WGS) entry which is preliminary data.</text>
</comment>
<evidence type="ECO:0000259" key="6">
    <source>
        <dbReference type="Pfam" id="PF14759"/>
    </source>
</evidence>
<dbReference type="RefSeq" id="WP_136869177.1">
    <property type="nucleotide sequence ID" value="NZ_SWAV01000002.1"/>
</dbReference>
<accession>A0A4U0YLM3</accession>
<dbReference type="Pfam" id="PF14759">
    <property type="entry name" value="Reductase_C"/>
    <property type="match status" value="1"/>
</dbReference>
<dbReference type="InterPro" id="IPR050446">
    <property type="entry name" value="FAD-oxidoreductase/Apoptosis"/>
</dbReference>
<dbReference type="InterPro" id="IPR023753">
    <property type="entry name" value="FAD/NAD-binding_dom"/>
</dbReference>
<feature type="domain" description="Reductase C-terminal" evidence="6">
    <location>
        <begin position="324"/>
        <end position="407"/>
    </location>
</feature>
<dbReference type="PRINTS" id="PR00368">
    <property type="entry name" value="FADPNR"/>
</dbReference>
<proteinExistence type="predicted"/>
<gene>
    <name evidence="7" type="ORF">FA869_07380</name>
</gene>
<sequence>MNHSARLLILGAGHAGGTLASVLRERGHTGPITLVGDEPYPPYNRPPLSKAYIQGKTELDALLLKTPDYYQEQQIDLLTGATATAIDRAGRQLALADGKTLAYDKLIIATGARPRELPIDGTQLDNVLALRTADDAKQLRIRFAEHGGHAVLIGGGYIGLELAASAISMGLSVTVIERESHLLARVASEPLSRFFQQEHERRGVRFVLATQALALLGTDRVEAIRLSNGETLACDLVLVGAGVVANTELAAEAGLACDNGIVVDLHGQTSAPDIYAIGDVSARPLPLYNHRTARVESVPNAMEQARLVAAHILGQEQPKPEVQWFWSDQYEFKLQIAGMAFECDQTLIRGEPASGKFSVLRLNRGVLQAAECVNSPVDFIGAKQLIASQLPLDTARLTDLSGKLKDALPVTA</sequence>
<evidence type="ECO:0000313" key="7">
    <source>
        <dbReference type="EMBL" id="TKA92208.1"/>
    </source>
</evidence>